<protein>
    <submittedName>
        <fullName evidence="2">Uncharacterized protein</fullName>
    </submittedName>
</protein>
<dbReference type="Ensembl" id="ENSCCAT00000041823.1">
    <property type="protein sequence ID" value="ENSCCAP00000024310.1"/>
    <property type="gene ID" value="ENSCCAG00000029937.1"/>
</dbReference>
<dbReference type="GO" id="GO:0042791">
    <property type="term" value="P:5S class rRNA transcription by RNA polymerase III"/>
    <property type="evidence" value="ECO:0007669"/>
    <property type="project" value="TreeGrafter"/>
</dbReference>
<feature type="region of interest" description="Disordered" evidence="1">
    <location>
        <begin position="1"/>
        <end position="27"/>
    </location>
</feature>
<dbReference type="GO" id="GO:0003677">
    <property type="term" value="F:DNA binding"/>
    <property type="evidence" value="ECO:0007669"/>
    <property type="project" value="InterPro"/>
</dbReference>
<dbReference type="Proteomes" id="UP000233040">
    <property type="component" value="Unassembled WGS sequence"/>
</dbReference>
<organism evidence="2 3">
    <name type="scientific">Cebus imitator</name>
    <name type="common">Panamanian white-faced capuchin</name>
    <name type="synonym">Cebus capucinus imitator</name>
    <dbReference type="NCBI Taxonomy" id="2715852"/>
    <lineage>
        <taxon>Eukaryota</taxon>
        <taxon>Metazoa</taxon>
        <taxon>Chordata</taxon>
        <taxon>Craniata</taxon>
        <taxon>Vertebrata</taxon>
        <taxon>Euteleostomi</taxon>
        <taxon>Mammalia</taxon>
        <taxon>Eutheria</taxon>
        <taxon>Euarchontoglires</taxon>
        <taxon>Primates</taxon>
        <taxon>Haplorrhini</taxon>
        <taxon>Platyrrhini</taxon>
        <taxon>Cebidae</taxon>
        <taxon>Cebinae</taxon>
        <taxon>Cebus</taxon>
    </lineage>
</organism>
<dbReference type="STRING" id="9516.ENSCCAP00000024310"/>
<dbReference type="InterPro" id="IPR044210">
    <property type="entry name" value="Tfc3-like"/>
</dbReference>
<evidence type="ECO:0000313" key="3">
    <source>
        <dbReference type="Proteomes" id="UP000233040"/>
    </source>
</evidence>
<dbReference type="GeneTree" id="ENSGT00390000008664"/>
<feature type="compositionally biased region" description="Basic and acidic residues" evidence="1">
    <location>
        <begin position="291"/>
        <end position="302"/>
    </location>
</feature>
<proteinExistence type="predicted"/>
<dbReference type="PANTHER" id="PTHR15180">
    <property type="entry name" value="GENERAL TRANSCRIPTION FACTOR 3C POLYPEPTIDE 1"/>
    <property type="match status" value="1"/>
</dbReference>
<dbReference type="GO" id="GO:0006384">
    <property type="term" value="P:transcription initiation at RNA polymerase III promoter"/>
    <property type="evidence" value="ECO:0007669"/>
    <property type="project" value="InterPro"/>
</dbReference>
<evidence type="ECO:0000256" key="1">
    <source>
        <dbReference type="SAM" id="MobiDB-lite"/>
    </source>
</evidence>
<dbReference type="AlphaFoldDB" id="A0A2K5R881"/>
<dbReference type="PANTHER" id="PTHR15180:SF1">
    <property type="entry name" value="GENERAL TRANSCRIPTION FACTOR 3C POLYPEPTIDE 1"/>
    <property type="match status" value="1"/>
</dbReference>
<reference evidence="2" key="2">
    <citation type="submission" date="2025-09" db="UniProtKB">
        <authorList>
            <consortium name="Ensembl"/>
        </authorList>
    </citation>
    <scope>IDENTIFICATION</scope>
</reference>
<dbReference type="OMA" id="ECYSEET"/>
<feature type="compositionally biased region" description="Acidic residues" evidence="1">
    <location>
        <begin position="81"/>
        <end position="92"/>
    </location>
</feature>
<keyword evidence="3" id="KW-1185">Reference proteome</keyword>
<dbReference type="GO" id="GO:0000127">
    <property type="term" value="C:transcription factor TFIIIC complex"/>
    <property type="evidence" value="ECO:0007669"/>
    <property type="project" value="InterPro"/>
</dbReference>
<name>A0A2K5R881_CEBIM</name>
<feature type="compositionally biased region" description="Basic and acidic residues" evidence="1">
    <location>
        <begin position="8"/>
        <end position="19"/>
    </location>
</feature>
<sequence length="537" mass="59134">MQAASKLDQPDHFSFKDQDNNEPTNDMVALDGPGGSCVAVLTLFSLGLNSEDVRIPEQIIVVDSSMVENEVIKSLGKDGSLEDDENEDEDLGEGVGGKCRSMEVKPTQASHSNYLLMRRYGSPGIVSTRNLNPNDSIVVNSCQMKFRLCCTPVPVRLRLAAAPLEELTVGTSCLPDTFTKLINPQENTCSLEEFVLRLELSGYSSEDLTALEILEAIVAMGCFGIDKEERRRRFSALEQPGGGRTRTFADCVQALLEQQQVLEVGSSTVRLVAIGSAWPWLLHSVRLKDREKDTHAQREDPQARPLEGSSSQDGPPVEQAPASHSPQGTKRYAIRASEIRENPAKRPALQDSDLAPSLGPGTEDCPTPHLCRDGFPAFLSLSHPPPLPSGFTESFGASSISQTVQERDCESDSFIGWPWHVVDGHLNLPVCKGMREAVLYHIMTRPGIPGSCLLHDYQGALQPVAVLELLQVRGLPRLSRGWRRTISLFPTPVVEEVEAPSSLGENPMAFYQPTLDYTLRLGHVFPHEVNWNKWIHL</sequence>
<feature type="region of interest" description="Disordered" evidence="1">
    <location>
        <begin position="76"/>
        <end position="97"/>
    </location>
</feature>
<feature type="region of interest" description="Disordered" evidence="1">
    <location>
        <begin position="291"/>
        <end position="361"/>
    </location>
</feature>
<evidence type="ECO:0000313" key="2">
    <source>
        <dbReference type="Ensembl" id="ENSCCAP00000024310.1"/>
    </source>
</evidence>
<reference evidence="2" key="1">
    <citation type="submission" date="2025-08" db="UniProtKB">
        <authorList>
            <consortium name="Ensembl"/>
        </authorList>
    </citation>
    <scope>IDENTIFICATION</scope>
</reference>
<accession>A0A2K5R881</accession>